<dbReference type="Proteomes" id="UP000007485">
    <property type="component" value="Chromosome"/>
</dbReference>
<organism evidence="1 2">
    <name type="scientific">Vulcanisaeta moutnovskia (strain 768-28)</name>
    <dbReference type="NCBI Taxonomy" id="985053"/>
    <lineage>
        <taxon>Archaea</taxon>
        <taxon>Thermoproteota</taxon>
        <taxon>Thermoprotei</taxon>
        <taxon>Thermoproteales</taxon>
        <taxon>Thermoproteaceae</taxon>
        <taxon>Vulcanisaeta</taxon>
    </lineage>
</organism>
<proteinExistence type="predicted"/>
<dbReference type="Pfam" id="PF13650">
    <property type="entry name" value="Asp_protease_2"/>
    <property type="match status" value="1"/>
</dbReference>
<dbReference type="HOGENOM" id="CLU_145188_2_0_2"/>
<evidence type="ECO:0000313" key="1">
    <source>
        <dbReference type="EMBL" id="ADY00231.1"/>
    </source>
</evidence>
<dbReference type="AlphaFoldDB" id="F0QYV0"/>
<protein>
    <recommendedName>
        <fullName evidence="3">Aspartyl protease</fullName>
    </recommendedName>
</protein>
<sequence>MGITKVKILIKNPETGVSRDVELIVDTGSVFTWINKDTLVSIDIKPRRVRQFKTIDGRMVMRSVGLITIKYEDYEGDVEVVFGESSDAEVLGVTALETLGLDVDPVSGKLKYVGHLAL</sequence>
<dbReference type="KEGG" id="vmo:VMUT_0013"/>
<gene>
    <name evidence="1" type="ordered locus">VMUT_0013</name>
</gene>
<dbReference type="Gene3D" id="2.40.70.10">
    <property type="entry name" value="Acid Proteases"/>
    <property type="match status" value="1"/>
</dbReference>
<dbReference type="EMBL" id="CP002529">
    <property type="protein sequence ID" value="ADY00231.1"/>
    <property type="molecule type" value="Genomic_DNA"/>
</dbReference>
<reference evidence="1 2" key="1">
    <citation type="journal article" date="2011" name="J. Bacteriol.">
        <title>Complete genome sequence of 'Vulcanisaeta moutnovskia' strain 768-28, a novel member of the hyperthermophilic crenarchaeal genus vulcanisaeta.</title>
        <authorList>
            <person name="Gumerov V.M."/>
            <person name="Mardanov A.V."/>
            <person name="Beletsky A.V."/>
            <person name="Prokofeva M.I."/>
            <person name="Bonch-Osmolovskaya E.A."/>
            <person name="Ravin N.V."/>
            <person name="Skryabin K.G."/>
        </authorList>
    </citation>
    <scope>NUCLEOTIDE SEQUENCE [LARGE SCALE GENOMIC DNA]</scope>
    <source>
        <strain evidence="1 2">768-28</strain>
    </source>
</reference>
<keyword evidence="2" id="KW-1185">Reference proteome</keyword>
<name>F0QYV0_VULM7</name>
<dbReference type="eggNOG" id="arCOG03744">
    <property type="taxonomic scope" value="Archaea"/>
</dbReference>
<dbReference type="OrthoDB" id="25702at2157"/>
<dbReference type="RefSeq" id="WP_013603395.1">
    <property type="nucleotide sequence ID" value="NC_015151.1"/>
</dbReference>
<dbReference type="InterPro" id="IPR021109">
    <property type="entry name" value="Peptidase_aspartic_dom_sf"/>
</dbReference>
<evidence type="ECO:0008006" key="3">
    <source>
        <dbReference type="Google" id="ProtNLM"/>
    </source>
</evidence>
<accession>F0QYV0</accession>
<dbReference type="SUPFAM" id="SSF50630">
    <property type="entry name" value="Acid proteases"/>
    <property type="match status" value="1"/>
</dbReference>
<evidence type="ECO:0000313" key="2">
    <source>
        <dbReference type="Proteomes" id="UP000007485"/>
    </source>
</evidence>
<dbReference type="GeneID" id="10287665"/>
<dbReference type="STRING" id="985053.VMUT_0013"/>